<protein>
    <recommendedName>
        <fullName evidence="4">DUF1294-domain-containing protein</fullName>
    </recommendedName>
</protein>
<keyword evidence="1" id="KW-1133">Transmembrane helix</keyword>
<proteinExistence type="predicted"/>
<keyword evidence="3" id="KW-1185">Reference proteome</keyword>
<evidence type="ECO:0000256" key="1">
    <source>
        <dbReference type="SAM" id="Phobius"/>
    </source>
</evidence>
<dbReference type="InterPro" id="IPR010718">
    <property type="entry name" value="DUF1294"/>
</dbReference>
<dbReference type="EMBL" id="ML977317">
    <property type="protein sequence ID" value="KAF2118181.1"/>
    <property type="molecule type" value="Genomic_DNA"/>
</dbReference>
<name>A0A6A5ZIP1_9PLEO</name>
<keyword evidence="1" id="KW-0812">Transmembrane</keyword>
<dbReference type="Proteomes" id="UP000799770">
    <property type="component" value="Unassembled WGS sequence"/>
</dbReference>
<keyword evidence="1" id="KW-0472">Membrane</keyword>
<dbReference type="AlphaFoldDB" id="A0A6A5ZIP1"/>
<feature type="transmembrane region" description="Helical" evidence="1">
    <location>
        <begin position="42"/>
        <end position="60"/>
    </location>
</feature>
<sequence length="131" mass="14875">MPRRRPPTRHRPITAATAAGAFAFVLPAASLARILSHTGSFLPIAYTGVMSAVTFLLYGYDKMQARNLEWRVKEATLHIMEILGGWPGALIGQHYFQHKTRKTSFQIAFWCIVLGWQAVWWAIWIGGFDMR</sequence>
<dbReference type="OrthoDB" id="10259680at2759"/>
<feature type="transmembrane region" description="Helical" evidence="1">
    <location>
        <begin position="107"/>
        <end position="127"/>
    </location>
</feature>
<evidence type="ECO:0000313" key="3">
    <source>
        <dbReference type="Proteomes" id="UP000799770"/>
    </source>
</evidence>
<evidence type="ECO:0008006" key="4">
    <source>
        <dbReference type="Google" id="ProtNLM"/>
    </source>
</evidence>
<reference evidence="2" key="1">
    <citation type="journal article" date="2020" name="Stud. Mycol.">
        <title>101 Dothideomycetes genomes: a test case for predicting lifestyles and emergence of pathogens.</title>
        <authorList>
            <person name="Haridas S."/>
            <person name="Albert R."/>
            <person name="Binder M."/>
            <person name="Bloem J."/>
            <person name="Labutti K."/>
            <person name="Salamov A."/>
            <person name="Andreopoulos B."/>
            <person name="Baker S."/>
            <person name="Barry K."/>
            <person name="Bills G."/>
            <person name="Bluhm B."/>
            <person name="Cannon C."/>
            <person name="Castanera R."/>
            <person name="Culley D."/>
            <person name="Daum C."/>
            <person name="Ezra D."/>
            <person name="Gonzalez J."/>
            <person name="Henrissat B."/>
            <person name="Kuo A."/>
            <person name="Liang C."/>
            <person name="Lipzen A."/>
            <person name="Lutzoni F."/>
            <person name="Magnuson J."/>
            <person name="Mondo S."/>
            <person name="Nolan M."/>
            <person name="Ohm R."/>
            <person name="Pangilinan J."/>
            <person name="Park H.-J."/>
            <person name="Ramirez L."/>
            <person name="Alfaro M."/>
            <person name="Sun H."/>
            <person name="Tritt A."/>
            <person name="Yoshinaga Y."/>
            <person name="Zwiers L.-H."/>
            <person name="Turgeon B."/>
            <person name="Goodwin S."/>
            <person name="Spatafora J."/>
            <person name="Crous P."/>
            <person name="Grigoriev I."/>
        </authorList>
    </citation>
    <scope>NUCLEOTIDE SEQUENCE</scope>
    <source>
        <strain evidence="2">CBS 627.86</strain>
    </source>
</reference>
<evidence type="ECO:0000313" key="2">
    <source>
        <dbReference type="EMBL" id="KAF2118181.1"/>
    </source>
</evidence>
<dbReference type="Pfam" id="PF06961">
    <property type="entry name" value="DUF1294"/>
    <property type="match status" value="1"/>
</dbReference>
<accession>A0A6A5ZIP1</accession>
<gene>
    <name evidence="2" type="ORF">BDV96DRAFT_643443</name>
</gene>
<organism evidence="2 3">
    <name type="scientific">Lophiotrema nucula</name>
    <dbReference type="NCBI Taxonomy" id="690887"/>
    <lineage>
        <taxon>Eukaryota</taxon>
        <taxon>Fungi</taxon>
        <taxon>Dikarya</taxon>
        <taxon>Ascomycota</taxon>
        <taxon>Pezizomycotina</taxon>
        <taxon>Dothideomycetes</taxon>
        <taxon>Pleosporomycetidae</taxon>
        <taxon>Pleosporales</taxon>
        <taxon>Lophiotremataceae</taxon>
        <taxon>Lophiotrema</taxon>
    </lineage>
</organism>